<evidence type="ECO:0000313" key="3">
    <source>
        <dbReference type="Proteomes" id="UP000557749"/>
    </source>
</evidence>
<organism evidence="2 3">
    <name type="scientific">Pectobacterium aroidearum</name>
    <dbReference type="NCBI Taxonomy" id="1201031"/>
    <lineage>
        <taxon>Bacteria</taxon>
        <taxon>Pseudomonadati</taxon>
        <taxon>Pseudomonadota</taxon>
        <taxon>Gammaproteobacteria</taxon>
        <taxon>Enterobacterales</taxon>
        <taxon>Pectobacteriaceae</taxon>
        <taxon>Pectobacterium</taxon>
    </lineage>
</organism>
<sequence>MRNVNTLLFSLCFYIYSILCALIILITSIRDYEGMVDGVEIRNLCEIPEGDSDGFFAFIIIPLSIPFFFVKKSMDRIITYIIMLFYYLWSFYIRFNFCQ</sequence>
<gene>
    <name evidence="2" type="ORF">H2Y57_09250</name>
</gene>
<dbReference type="GeneID" id="67795743"/>
<feature type="transmembrane region" description="Helical" evidence="1">
    <location>
        <begin position="77"/>
        <end position="95"/>
    </location>
</feature>
<evidence type="ECO:0000313" key="2">
    <source>
        <dbReference type="EMBL" id="MBA5203870.1"/>
    </source>
</evidence>
<name>A0AAW3SW05_9GAMM</name>
<dbReference type="AlphaFoldDB" id="A0AAW3SW05"/>
<dbReference type="InterPro" id="IPR022553">
    <property type="entry name" value="DUF2645"/>
</dbReference>
<comment type="caution">
    <text evidence="2">The sequence shown here is derived from an EMBL/GenBank/DDBJ whole genome shotgun (WGS) entry which is preliminary data.</text>
</comment>
<accession>A0AAW3SW05</accession>
<dbReference type="Proteomes" id="UP000557749">
    <property type="component" value="Unassembled WGS sequence"/>
</dbReference>
<feature type="transmembrane region" description="Helical" evidence="1">
    <location>
        <begin position="7"/>
        <end position="29"/>
    </location>
</feature>
<keyword evidence="1" id="KW-0812">Transmembrane</keyword>
<keyword evidence="1" id="KW-0472">Membrane</keyword>
<dbReference type="EMBL" id="JACERJ010000004">
    <property type="protein sequence ID" value="MBA5203870.1"/>
    <property type="molecule type" value="Genomic_DNA"/>
</dbReference>
<dbReference type="RefSeq" id="WP_180778885.1">
    <property type="nucleotide sequence ID" value="NZ_CP065044.1"/>
</dbReference>
<keyword evidence="1" id="KW-1133">Transmembrane helix</keyword>
<dbReference type="Pfam" id="PF10840">
    <property type="entry name" value="DUF2645"/>
    <property type="match status" value="1"/>
</dbReference>
<protein>
    <submittedName>
        <fullName evidence="2">YjeO family protein</fullName>
    </submittedName>
</protein>
<evidence type="ECO:0000256" key="1">
    <source>
        <dbReference type="SAM" id="Phobius"/>
    </source>
</evidence>
<reference evidence="2 3" key="1">
    <citation type="submission" date="2020-07" db="EMBL/GenBank/DDBJ databases">
        <title>Characterization of Pectobacterium aroidearum strains causing soft rot on Amorphophallus konjac.</title>
        <authorList>
            <person name="Xie H."/>
        </authorList>
    </citation>
    <scope>NUCLEOTIDE SEQUENCE [LARGE SCALE GENOMIC DNA]</scope>
    <source>
        <strain evidence="2 3">MY7</strain>
    </source>
</reference>
<proteinExistence type="predicted"/>
<feature type="transmembrane region" description="Helical" evidence="1">
    <location>
        <begin position="54"/>
        <end position="70"/>
    </location>
</feature>